<gene>
    <name evidence="1" type="ORF">Sradi_3208200</name>
</gene>
<sequence>MTLKDILWRAAKATRMANFERVMNDTRIRNIAAYEWFMQRPATHWSKSQFSTHYKSDILLNNMSECFNMVLRARFKYIIDMLETIRLVLMKEIHMRTDQMLKHNGDLCLKIVKILEDMKKKSIELIAYWNRKMNLKLNLPM</sequence>
<accession>A0AAW2RFN8</accession>
<dbReference type="PANTHER" id="PTHR31973:SF187">
    <property type="entry name" value="MUTATOR TRANSPOSASE MUDRA PROTEIN"/>
    <property type="match status" value="1"/>
</dbReference>
<dbReference type="PANTHER" id="PTHR31973">
    <property type="entry name" value="POLYPROTEIN, PUTATIVE-RELATED"/>
    <property type="match status" value="1"/>
</dbReference>
<reference evidence="1" key="1">
    <citation type="submission" date="2020-06" db="EMBL/GenBank/DDBJ databases">
        <authorList>
            <person name="Li T."/>
            <person name="Hu X."/>
            <person name="Zhang T."/>
            <person name="Song X."/>
            <person name="Zhang H."/>
            <person name="Dai N."/>
            <person name="Sheng W."/>
            <person name="Hou X."/>
            <person name="Wei L."/>
        </authorList>
    </citation>
    <scope>NUCLEOTIDE SEQUENCE</scope>
    <source>
        <strain evidence="1">G02</strain>
        <tissue evidence="1">Leaf</tissue>
    </source>
</reference>
<protein>
    <submittedName>
        <fullName evidence="1">Uncharacterized protein</fullName>
    </submittedName>
</protein>
<dbReference type="EMBL" id="JACGWJ010000013">
    <property type="protein sequence ID" value="KAL0379027.1"/>
    <property type="molecule type" value="Genomic_DNA"/>
</dbReference>
<feature type="non-terminal residue" evidence="1">
    <location>
        <position position="141"/>
    </location>
</feature>
<organism evidence="1">
    <name type="scientific">Sesamum radiatum</name>
    <name type="common">Black benniseed</name>
    <dbReference type="NCBI Taxonomy" id="300843"/>
    <lineage>
        <taxon>Eukaryota</taxon>
        <taxon>Viridiplantae</taxon>
        <taxon>Streptophyta</taxon>
        <taxon>Embryophyta</taxon>
        <taxon>Tracheophyta</taxon>
        <taxon>Spermatophyta</taxon>
        <taxon>Magnoliopsida</taxon>
        <taxon>eudicotyledons</taxon>
        <taxon>Gunneridae</taxon>
        <taxon>Pentapetalae</taxon>
        <taxon>asterids</taxon>
        <taxon>lamiids</taxon>
        <taxon>Lamiales</taxon>
        <taxon>Pedaliaceae</taxon>
        <taxon>Sesamum</taxon>
    </lineage>
</organism>
<comment type="caution">
    <text evidence="1">The sequence shown here is derived from an EMBL/GenBank/DDBJ whole genome shotgun (WGS) entry which is preliminary data.</text>
</comment>
<evidence type="ECO:0000313" key="1">
    <source>
        <dbReference type="EMBL" id="KAL0379027.1"/>
    </source>
</evidence>
<name>A0AAW2RFN8_SESRA</name>
<reference evidence="1" key="2">
    <citation type="journal article" date="2024" name="Plant">
        <title>Genomic evolution and insights into agronomic trait innovations of Sesamum species.</title>
        <authorList>
            <person name="Miao H."/>
            <person name="Wang L."/>
            <person name="Qu L."/>
            <person name="Liu H."/>
            <person name="Sun Y."/>
            <person name="Le M."/>
            <person name="Wang Q."/>
            <person name="Wei S."/>
            <person name="Zheng Y."/>
            <person name="Lin W."/>
            <person name="Duan Y."/>
            <person name="Cao H."/>
            <person name="Xiong S."/>
            <person name="Wang X."/>
            <person name="Wei L."/>
            <person name="Li C."/>
            <person name="Ma Q."/>
            <person name="Ju M."/>
            <person name="Zhao R."/>
            <person name="Li G."/>
            <person name="Mu C."/>
            <person name="Tian Q."/>
            <person name="Mei H."/>
            <person name="Zhang T."/>
            <person name="Gao T."/>
            <person name="Zhang H."/>
        </authorList>
    </citation>
    <scope>NUCLEOTIDE SEQUENCE</scope>
    <source>
        <strain evidence="1">G02</strain>
    </source>
</reference>
<dbReference type="AlphaFoldDB" id="A0AAW2RFN8"/>
<proteinExistence type="predicted"/>